<dbReference type="CDD" id="cd00096">
    <property type="entry name" value="Ig"/>
    <property type="match status" value="1"/>
</dbReference>
<dbReference type="SUPFAM" id="SSF48726">
    <property type="entry name" value="Immunoglobulin"/>
    <property type="match status" value="2"/>
</dbReference>
<evidence type="ECO:0000256" key="1">
    <source>
        <dbReference type="SAM" id="MobiDB-lite"/>
    </source>
</evidence>
<feature type="domain" description="Ig-like" evidence="3">
    <location>
        <begin position="1"/>
        <end position="70"/>
    </location>
</feature>
<dbReference type="PANTHER" id="PTHR23278:SF19">
    <property type="entry name" value="OBSCURIN"/>
    <property type="match status" value="1"/>
</dbReference>
<organism evidence="4 5">
    <name type="scientific">Amphibalanus amphitrite</name>
    <name type="common">Striped barnacle</name>
    <name type="synonym">Balanus amphitrite</name>
    <dbReference type="NCBI Taxonomy" id="1232801"/>
    <lineage>
        <taxon>Eukaryota</taxon>
        <taxon>Metazoa</taxon>
        <taxon>Ecdysozoa</taxon>
        <taxon>Arthropoda</taxon>
        <taxon>Crustacea</taxon>
        <taxon>Multicrustacea</taxon>
        <taxon>Cirripedia</taxon>
        <taxon>Thoracica</taxon>
        <taxon>Thoracicalcarea</taxon>
        <taxon>Balanomorpha</taxon>
        <taxon>Balanoidea</taxon>
        <taxon>Balanidae</taxon>
        <taxon>Amphibalaninae</taxon>
        <taxon>Amphibalanus</taxon>
    </lineage>
</organism>
<dbReference type="Gene3D" id="2.60.40.10">
    <property type="entry name" value="Immunoglobulins"/>
    <property type="match status" value="1"/>
</dbReference>
<evidence type="ECO:0000313" key="5">
    <source>
        <dbReference type="Proteomes" id="UP000440578"/>
    </source>
</evidence>
<evidence type="ECO:0000259" key="3">
    <source>
        <dbReference type="PROSITE" id="PS50835"/>
    </source>
</evidence>
<keyword evidence="5" id="KW-1185">Reference proteome</keyword>
<evidence type="ECO:0000256" key="2">
    <source>
        <dbReference type="SAM" id="Phobius"/>
    </source>
</evidence>
<dbReference type="Pfam" id="PF13927">
    <property type="entry name" value="Ig_3"/>
    <property type="match status" value="1"/>
</dbReference>
<evidence type="ECO:0000313" key="4">
    <source>
        <dbReference type="EMBL" id="KAF0307327.1"/>
    </source>
</evidence>
<keyword evidence="2" id="KW-0472">Membrane</keyword>
<dbReference type="PROSITE" id="PS50835">
    <property type="entry name" value="IG_LIKE"/>
    <property type="match status" value="1"/>
</dbReference>
<feature type="transmembrane region" description="Helical" evidence="2">
    <location>
        <begin position="259"/>
        <end position="281"/>
    </location>
</feature>
<dbReference type="AlphaFoldDB" id="A0A6A4WIS5"/>
<proteinExistence type="predicted"/>
<dbReference type="Proteomes" id="UP000440578">
    <property type="component" value="Unassembled WGS sequence"/>
</dbReference>
<gene>
    <name evidence="4" type="primary">NCAM1</name>
    <name evidence="4" type="ORF">FJT64_021296</name>
</gene>
<feature type="region of interest" description="Disordered" evidence="1">
    <location>
        <begin position="310"/>
        <end position="353"/>
    </location>
</feature>
<feature type="region of interest" description="Disordered" evidence="1">
    <location>
        <begin position="415"/>
        <end position="443"/>
    </location>
</feature>
<dbReference type="InterPro" id="IPR036179">
    <property type="entry name" value="Ig-like_dom_sf"/>
</dbReference>
<accession>A0A6A4WIS5</accession>
<name>A0A6A4WIS5_AMPAM</name>
<comment type="caution">
    <text evidence="4">The sequence shown here is derived from an EMBL/GenBank/DDBJ whole genome shotgun (WGS) entry which is preliminary data.</text>
</comment>
<dbReference type="InterPro" id="IPR013783">
    <property type="entry name" value="Ig-like_fold"/>
</dbReference>
<dbReference type="InterPro" id="IPR007110">
    <property type="entry name" value="Ig-like_dom"/>
</dbReference>
<dbReference type="PANTHER" id="PTHR23278">
    <property type="entry name" value="SIDESTEP PROTEIN"/>
    <property type="match status" value="1"/>
</dbReference>
<keyword evidence="2" id="KW-1133">Transmembrane helix</keyword>
<reference evidence="4 5" key="1">
    <citation type="submission" date="2019-07" db="EMBL/GenBank/DDBJ databases">
        <title>Draft genome assembly of a fouling barnacle, Amphibalanus amphitrite (Darwin, 1854): The first reference genome for Thecostraca.</title>
        <authorList>
            <person name="Kim W."/>
        </authorList>
    </citation>
    <scope>NUCLEOTIDE SEQUENCE [LARGE SCALE GENOMIC DNA]</scope>
    <source>
        <strain evidence="4">SNU_AA5</strain>
        <tissue evidence="4">Soma without cirri and trophi</tissue>
    </source>
</reference>
<dbReference type="OrthoDB" id="8825892at2759"/>
<keyword evidence="2" id="KW-0812">Transmembrane</keyword>
<feature type="compositionally biased region" description="Basic and acidic residues" evidence="1">
    <location>
        <begin position="310"/>
        <end position="319"/>
    </location>
</feature>
<sequence>MECRVRANPTIFQIEWLHDGHVLQPNQREGIVMSNMSLVLQRLTRHRSGHYVCRVANSEGENVSNPVQLSIQHAPACLTNQRRQYHVAKYEQVTVPCQVDANPASVKFQIHTSGTVSELTMTPSGDEDFGTLICTSYNDIGQQLEPCLFDIIPIANPVGPPEPPSDCAIRNRTQASLHIGCTAGAAGGYPQTFHLEAEQAEFVLGSLGPGEEVVVHVYAVSERGKSGLVTLEADTLSADMAELKPRQEDESSGLQFTPLVGILLGAIIALLLIAVAVVLTLRRVRARELRAARRDTEESREKMLSMHTLDSDRVGDKSPDVVPCTSTLLDKRKGGGSHYESRRSKPPGYAGMPSISETISIAPNSSLPRRMTPLEYLDPRLCHTDLHTFPKPPSPDPYTNHRLVSEIPGFPKAPTLSPDFYDSMEASESDTKELDTSWQESVV</sequence>
<feature type="compositionally biased region" description="Basic and acidic residues" evidence="1">
    <location>
        <begin position="329"/>
        <end position="343"/>
    </location>
</feature>
<dbReference type="EMBL" id="VIIS01000585">
    <property type="protein sequence ID" value="KAF0307327.1"/>
    <property type="molecule type" value="Genomic_DNA"/>
</dbReference>
<protein>
    <submittedName>
        <fullName evidence="4">Neural cell adhesion molecule 1</fullName>
    </submittedName>
</protein>